<evidence type="ECO:0000313" key="2">
    <source>
        <dbReference type="Proteomes" id="UP001159363"/>
    </source>
</evidence>
<dbReference type="Proteomes" id="UP001159363">
    <property type="component" value="Chromosome 4"/>
</dbReference>
<accession>A0ABQ9HHK5</accession>
<organism evidence="1 2">
    <name type="scientific">Dryococelus australis</name>
    <dbReference type="NCBI Taxonomy" id="614101"/>
    <lineage>
        <taxon>Eukaryota</taxon>
        <taxon>Metazoa</taxon>
        <taxon>Ecdysozoa</taxon>
        <taxon>Arthropoda</taxon>
        <taxon>Hexapoda</taxon>
        <taxon>Insecta</taxon>
        <taxon>Pterygota</taxon>
        <taxon>Neoptera</taxon>
        <taxon>Polyneoptera</taxon>
        <taxon>Phasmatodea</taxon>
        <taxon>Verophasmatodea</taxon>
        <taxon>Anareolatae</taxon>
        <taxon>Phasmatidae</taxon>
        <taxon>Eurycanthinae</taxon>
        <taxon>Dryococelus</taxon>
    </lineage>
</organism>
<protein>
    <submittedName>
        <fullName evidence="1">Uncharacterized protein</fullName>
    </submittedName>
</protein>
<gene>
    <name evidence="1" type="ORF">PR048_015586</name>
</gene>
<name>A0ABQ9HHK5_9NEOP</name>
<evidence type="ECO:0000313" key="1">
    <source>
        <dbReference type="EMBL" id="KAJ8883732.1"/>
    </source>
</evidence>
<keyword evidence="2" id="KW-1185">Reference proteome</keyword>
<proteinExistence type="predicted"/>
<feature type="non-terminal residue" evidence="1">
    <location>
        <position position="48"/>
    </location>
</feature>
<comment type="caution">
    <text evidence="1">The sequence shown here is derived from an EMBL/GenBank/DDBJ whole genome shotgun (WGS) entry which is preliminary data.</text>
</comment>
<reference evidence="1 2" key="1">
    <citation type="submission" date="2023-02" db="EMBL/GenBank/DDBJ databases">
        <title>LHISI_Scaffold_Assembly.</title>
        <authorList>
            <person name="Stuart O.P."/>
            <person name="Cleave R."/>
            <person name="Magrath M.J.L."/>
            <person name="Mikheyev A.S."/>
        </authorList>
    </citation>
    <scope>NUCLEOTIDE SEQUENCE [LARGE SCALE GENOMIC DNA]</scope>
    <source>
        <strain evidence="1">Daus_M_001</strain>
        <tissue evidence="1">Leg muscle</tissue>
    </source>
</reference>
<dbReference type="EMBL" id="JARBHB010000005">
    <property type="protein sequence ID" value="KAJ8883732.1"/>
    <property type="molecule type" value="Genomic_DNA"/>
</dbReference>
<sequence>MVTLDQSHYTDQVLEQFGEDVDFDEKAYRCKWLLIVSFRCYKTRYSIR</sequence>